<accession>W5NLC2</accession>
<dbReference type="GeneTree" id="ENSGT00400000024060"/>
<evidence type="ECO:0008006" key="3">
    <source>
        <dbReference type="Google" id="ProtNLM"/>
    </source>
</evidence>
<dbReference type="Ensembl" id="ENSLOCT00000021468.1">
    <property type="protein sequence ID" value="ENSLOCP00000021431.1"/>
    <property type="gene ID" value="ENSLOCG00000017326.1"/>
</dbReference>
<dbReference type="InParanoid" id="W5NLC2"/>
<dbReference type="PANTHER" id="PTHR37557">
    <property type="entry name" value="115 KDA PROTEIN IN TYPE-1 RETROTRANSPOSABLE ELEMENT R1DM-LIKE PROTEIN-RELATED-RELATED"/>
    <property type="match status" value="1"/>
</dbReference>
<reference evidence="2" key="1">
    <citation type="submission" date="2011-12" db="EMBL/GenBank/DDBJ databases">
        <title>The Draft Genome of Lepisosteus oculatus.</title>
        <authorList>
            <consortium name="The Broad Institute Genome Assembly &amp; Analysis Group"/>
            <consortium name="Computational R&amp;D Group"/>
            <consortium name="and Sequencing Platform"/>
            <person name="Di Palma F."/>
            <person name="Alfoldi J."/>
            <person name="Johnson J."/>
            <person name="Berlin A."/>
            <person name="Gnerre S."/>
            <person name="Jaffe D."/>
            <person name="MacCallum I."/>
            <person name="Young S."/>
            <person name="Walker B.J."/>
            <person name="Lander E.S."/>
            <person name="Lindblad-Toh K."/>
        </authorList>
    </citation>
    <scope>NUCLEOTIDE SEQUENCE [LARGE SCALE GENOMIC DNA]</scope>
</reference>
<proteinExistence type="predicted"/>
<organism evidence="1 2">
    <name type="scientific">Lepisosteus oculatus</name>
    <name type="common">Spotted gar</name>
    <dbReference type="NCBI Taxonomy" id="7918"/>
    <lineage>
        <taxon>Eukaryota</taxon>
        <taxon>Metazoa</taxon>
        <taxon>Chordata</taxon>
        <taxon>Craniata</taxon>
        <taxon>Vertebrata</taxon>
        <taxon>Euteleostomi</taxon>
        <taxon>Actinopterygii</taxon>
        <taxon>Neopterygii</taxon>
        <taxon>Holostei</taxon>
        <taxon>Semionotiformes</taxon>
        <taxon>Lepisosteidae</taxon>
        <taxon>Lepisosteus</taxon>
    </lineage>
</organism>
<protein>
    <recommendedName>
        <fullName evidence="3">Reverse transcriptase zinc-binding domain-containing protein</fullName>
    </recommendedName>
</protein>
<reference evidence="1" key="3">
    <citation type="submission" date="2025-09" db="UniProtKB">
        <authorList>
            <consortium name="Ensembl"/>
        </authorList>
    </citation>
    <scope>IDENTIFICATION</scope>
</reference>
<dbReference type="OMA" id="VVESWHS"/>
<dbReference type="Proteomes" id="UP000018468">
    <property type="component" value="Unassembled WGS sequence"/>
</dbReference>
<evidence type="ECO:0000313" key="1">
    <source>
        <dbReference type="Ensembl" id="ENSLOCP00000021431.1"/>
    </source>
</evidence>
<name>W5NLC2_LEPOC</name>
<dbReference type="PANTHER" id="PTHR37557:SF4">
    <property type="entry name" value="CCHC-TYPE DOMAIN-CONTAINING PROTEIN"/>
    <property type="match status" value="1"/>
</dbReference>
<dbReference type="AlphaFoldDB" id="W5NLC2"/>
<dbReference type="Bgee" id="ENSLOCG00000017326">
    <property type="expression patterns" value="Expressed in zone of skin and 11 other cell types or tissues"/>
</dbReference>
<keyword evidence="2" id="KW-1185">Reference proteome</keyword>
<evidence type="ECO:0000313" key="2">
    <source>
        <dbReference type="Proteomes" id="UP000018468"/>
    </source>
</evidence>
<dbReference type="HOGENOM" id="CLU_1001002_0_0_1"/>
<reference evidence="1" key="2">
    <citation type="submission" date="2025-08" db="UniProtKB">
        <authorList>
            <consortium name="Ensembl"/>
        </authorList>
    </citation>
    <scope>IDENTIFICATION</scope>
</reference>
<sequence>MALDSAIRKAVKTWLRLPESTCNGLIYSSARDGGLGIIKLASLIPSIQIRRLQRMAMSSDATISALMQTKEIQEKFQKLWAQAGGDPNQTPQLSNPASLITQTEEITLPDNWNPNHKQKPEYKTPRNWRKDEYESWTKLPVQGVGISNFKDDPDSNSWLSHHTGFKERHFIAALQLRANVYPTRESLNRGQRGLPTLCRKCHKATETCSHILGQCPSVQNVRIKRHNKICDILADEAKKNKWEIGKEPHFRLKDTNELRKPDLIFSKDREAIVIDVTI</sequence>
<dbReference type="STRING" id="7918.ENSLOCP00000021431"/>